<dbReference type="Proteomes" id="UP001164929">
    <property type="component" value="Chromosome 8"/>
</dbReference>
<dbReference type="AlphaFoldDB" id="A0AAD6MKP6"/>
<proteinExistence type="predicted"/>
<name>A0AAD6MKP6_9ROSI</name>
<dbReference type="EMBL" id="JAQIZT010000008">
    <property type="protein sequence ID" value="KAJ6987273.1"/>
    <property type="molecule type" value="Genomic_DNA"/>
</dbReference>
<protein>
    <recommendedName>
        <fullName evidence="3">RNase H type-1 domain-containing protein</fullName>
    </recommendedName>
</protein>
<evidence type="ECO:0000313" key="2">
    <source>
        <dbReference type="Proteomes" id="UP001164929"/>
    </source>
</evidence>
<keyword evidence="2" id="KW-1185">Reference proteome</keyword>
<organism evidence="1 2">
    <name type="scientific">Populus alba x Populus x berolinensis</name>
    <dbReference type="NCBI Taxonomy" id="444605"/>
    <lineage>
        <taxon>Eukaryota</taxon>
        <taxon>Viridiplantae</taxon>
        <taxon>Streptophyta</taxon>
        <taxon>Embryophyta</taxon>
        <taxon>Tracheophyta</taxon>
        <taxon>Spermatophyta</taxon>
        <taxon>Magnoliopsida</taxon>
        <taxon>eudicotyledons</taxon>
        <taxon>Gunneridae</taxon>
        <taxon>Pentapetalae</taxon>
        <taxon>rosids</taxon>
        <taxon>fabids</taxon>
        <taxon>Malpighiales</taxon>
        <taxon>Salicaceae</taxon>
        <taxon>Saliceae</taxon>
        <taxon>Populus</taxon>
    </lineage>
</organism>
<sequence>MVVYFCYGLEGHAAIFSSAIWWLWRQRSMVVYAEHYAGDGWLLRKIYEMEGDCVNFLACSDGTSKVQRLVTWKKPDDGFVKLDVDGSLLGNQGARLGFGGLLRNDRSRMIDANGLPCQTRHLKLSIN</sequence>
<accession>A0AAD6MKP6</accession>
<evidence type="ECO:0000313" key="1">
    <source>
        <dbReference type="EMBL" id="KAJ6987273.1"/>
    </source>
</evidence>
<evidence type="ECO:0008006" key="3">
    <source>
        <dbReference type="Google" id="ProtNLM"/>
    </source>
</evidence>
<gene>
    <name evidence="1" type="ORF">NC653_020502</name>
</gene>
<comment type="caution">
    <text evidence="1">The sequence shown here is derived from an EMBL/GenBank/DDBJ whole genome shotgun (WGS) entry which is preliminary data.</text>
</comment>
<reference evidence="1" key="1">
    <citation type="journal article" date="2023" name="Mol. Ecol. Resour.">
        <title>Chromosome-level genome assembly of a triploid poplar Populus alba 'Berolinensis'.</title>
        <authorList>
            <person name="Chen S."/>
            <person name="Yu Y."/>
            <person name="Wang X."/>
            <person name="Wang S."/>
            <person name="Zhang T."/>
            <person name="Zhou Y."/>
            <person name="He R."/>
            <person name="Meng N."/>
            <person name="Wang Y."/>
            <person name="Liu W."/>
            <person name="Liu Z."/>
            <person name="Liu J."/>
            <person name="Guo Q."/>
            <person name="Huang H."/>
            <person name="Sederoff R.R."/>
            <person name="Wang G."/>
            <person name="Qu G."/>
            <person name="Chen S."/>
        </authorList>
    </citation>
    <scope>NUCLEOTIDE SEQUENCE</scope>
    <source>
        <strain evidence="1">SC-2020</strain>
    </source>
</reference>